<feature type="DNA-binding region" description="HMG box" evidence="1">
    <location>
        <begin position="271"/>
        <end position="339"/>
    </location>
</feature>
<sequence>MDNYHGHFAYATSADAAAYMSSLRYPGMGGMAPMAGGGAMHVMPSIDTLTSAAATAAASVAAASEPLPPSSAMNLLPYSSRVGGNKTSSCLIYRYDDARGAGEHKSHQMCTTDGRLFVEHIPNHSIVYIPTDSSVDQVLRDLRKSRGSQSKQLKQGSKQQQQPVQQQQQPTHVHVYPQAAAMQPQYSQPMHYDPALHYEQHQAPFMHHTPEMQAQHLPMYDQAQPPMPHPQPKQHIEHPSAQMQMQMQMQMQLPATSTPAPAAVRKPKEKSAKPINAFIKYRSYKIAELKKQHPEVSQTDISRLAGECWKNEAEEIKARFREQYIEEKKLYDLKKISNKRARDSSEALSDTDGSVAGGDSAQALAAESGSITAPLPSDAGSLGLPHGFDPKRRRRSLTLPPSGGAEPQRAASSSPMLTPKNPKRRCITVDMRKQLAKATFTPHAIDTGLSRAHSMNDAVAAAAAAAAASISQYDVAGVYAPLGFATPVVHPADVAASPYLDDMSPMRLPVNQTFSLPPALTSMTPPQGSDSLAPMAAFDENAAAAVVAAAAAAAFDLYTSENEELVAASISSLVASTQAAASTPEMAASAALVATTTPLAVGSDMLSTMPSDYFGSPQ</sequence>
<feature type="region of interest" description="Disordered" evidence="2">
    <location>
        <begin position="252"/>
        <end position="271"/>
    </location>
</feature>
<feature type="region of interest" description="Disordered" evidence="2">
    <location>
        <begin position="144"/>
        <end position="173"/>
    </location>
</feature>
<dbReference type="EMBL" id="JANBOJ010000312">
    <property type="protein sequence ID" value="KAJ1719978.1"/>
    <property type="molecule type" value="Genomic_DNA"/>
</dbReference>
<proteinExistence type="predicted"/>
<accession>A0A9W7XX19</accession>
<feature type="region of interest" description="Disordered" evidence="2">
    <location>
        <begin position="366"/>
        <end position="422"/>
    </location>
</feature>
<comment type="caution">
    <text evidence="4">The sequence shown here is derived from an EMBL/GenBank/DDBJ whole genome shotgun (WGS) entry which is preliminary data.</text>
</comment>
<dbReference type="Gene3D" id="1.10.30.10">
    <property type="entry name" value="High mobility group box domain"/>
    <property type="match status" value="1"/>
</dbReference>
<protein>
    <recommendedName>
        <fullName evidence="3">HMG box domain-containing protein</fullName>
    </recommendedName>
</protein>
<dbReference type="AlphaFoldDB" id="A0A9W7XX19"/>
<dbReference type="SMART" id="SM00398">
    <property type="entry name" value="HMG"/>
    <property type="match status" value="1"/>
</dbReference>
<keyword evidence="5" id="KW-1185">Reference proteome</keyword>
<feature type="region of interest" description="Disordered" evidence="2">
    <location>
        <begin position="221"/>
        <end position="242"/>
    </location>
</feature>
<evidence type="ECO:0000256" key="1">
    <source>
        <dbReference type="PROSITE-ProRule" id="PRU00267"/>
    </source>
</evidence>
<evidence type="ECO:0000256" key="2">
    <source>
        <dbReference type="SAM" id="MobiDB-lite"/>
    </source>
</evidence>
<dbReference type="OrthoDB" id="6247875at2759"/>
<dbReference type="PROSITE" id="PS50118">
    <property type="entry name" value="HMG_BOX_2"/>
    <property type="match status" value="1"/>
</dbReference>
<organism evidence="4 5">
    <name type="scientific">Coemansia erecta</name>
    <dbReference type="NCBI Taxonomy" id="147472"/>
    <lineage>
        <taxon>Eukaryota</taxon>
        <taxon>Fungi</taxon>
        <taxon>Fungi incertae sedis</taxon>
        <taxon>Zoopagomycota</taxon>
        <taxon>Kickxellomycotina</taxon>
        <taxon>Kickxellomycetes</taxon>
        <taxon>Kickxellales</taxon>
        <taxon>Kickxellaceae</taxon>
        <taxon>Coemansia</taxon>
    </lineage>
</organism>
<evidence type="ECO:0000313" key="4">
    <source>
        <dbReference type="EMBL" id="KAJ1719978.1"/>
    </source>
</evidence>
<dbReference type="InterPro" id="IPR009071">
    <property type="entry name" value="HMG_box_dom"/>
</dbReference>
<dbReference type="Pfam" id="PF00505">
    <property type="entry name" value="HMG_box"/>
    <property type="match status" value="1"/>
</dbReference>
<reference evidence="4" key="1">
    <citation type="submission" date="2022-07" db="EMBL/GenBank/DDBJ databases">
        <title>Phylogenomic reconstructions and comparative analyses of Kickxellomycotina fungi.</title>
        <authorList>
            <person name="Reynolds N.K."/>
            <person name="Stajich J.E."/>
            <person name="Barry K."/>
            <person name="Grigoriev I.V."/>
            <person name="Crous P."/>
            <person name="Smith M.E."/>
        </authorList>
    </citation>
    <scope>NUCLEOTIDE SEQUENCE</scope>
    <source>
        <strain evidence="4">NBRC 32514</strain>
    </source>
</reference>
<evidence type="ECO:0000259" key="3">
    <source>
        <dbReference type="PROSITE" id="PS50118"/>
    </source>
</evidence>
<feature type="domain" description="HMG box" evidence="3">
    <location>
        <begin position="271"/>
        <end position="339"/>
    </location>
</feature>
<dbReference type="InterPro" id="IPR036910">
    <property type="entry name" value="HMG_box_dom_sf"/>
</dbReference>
<dbReference type="GO" id="GO:0005634">
    <property type="term" value="C:nucleus"/>
    <property type="evidence" value="ECO:0007669"/>
    <property type="project" value="UniProtKB-UniRule"/>
</dbReference>
<dbReference type="GO" id="GO:0003677">
    <property type="term" value="F:DNA binding"/>
    <property type="evidence" value="ECO:0007669"/>
    <property type="project" value="UniProtKB-UniRule"/>
</dbReference>
<evidence type="ECO:0000313" key="5">
    <source>
        <dbReference type="Proteomes" id="UP001149813"/>
    </source>
</evidence>
<name>A0A9W7XX19_9FUNG</name>
<keyword evidence="1" id="KW-0238">DNA-binding</keyword>
<dbReference type="SUPFAM" id="SSF47095">
    <property type="entry name" value="HMG-box"/>
    <property type="match status" value="1"/>
</dbReference>
<feature type="compositionally biased region" description="Low complexity" evidence="2">
    <location>
        <begin position="147"/>
        <end position="170"/>
    </location>
</feature>
<keyword evidence="1" id="KW-0539">Nucleus</keyword>
<gene>
    <name evidence="4" type="ORF">LPJ53_005344</name>
</gene>
<dbReference type="Proteomes" id="UP001149813">
    <property type="component" value="Unassembled WGS sequence"/>
</dbReference>